<dbReference type="Gene3D" id="3.40.50.720">
    <property type="entry name" value="NAD(P)-binding Rossmann-like Domain"/>
    <property type="match status" value="1"/>
</dbReference>
<dbReference type="PRINTS" id="PR00081">
    <property type="entry name" value="GDHRDH"/>
</dbReference>
<evidence type="ECO:0000313" key="5">
    <source>
        <dbReference type="EMBL" id="PQP22563.1"/>
    </source>
</evidence>
<proteinExistence type="inferred from homology"/>
<dbReference type="InterPro" id="IPR036291">
    <property type="entry name" value="NAD(P)-bd_dom_sf"/>
</dbReference>
<reference evidence="6" key="1">
    <citation type="submission" date="2018-02" db="EMBL/GenBank/DDBJ databases">
        <title>Draft genome sequencing of Rhodococcus opacus KU647198.</title>
        <authorList>
            <person name="Zheng B.-X."/>
        </authorList>
    </citation>
    <scope>NUCLEOTIDE SEQUENCE [LARGE SCALE GENOMIC DNA]</scope>
    <source>
        <strain evidence="6">04-OD7</strain>
    </source>
</reference>
<comment type="caution">
    <text evidence="5">The sequence shown here is derived from an EMBL/GenBank/DDBJ whole genome shotgun (WGS) entry which is preliminary data.</text>
</comment>
<organism evidence="5 6">
    <name type="scientific">Rhodococcus opacus</name>
    <name type="common">Nocardia opaca</name>
    <dbReference type="NCBI Taxonomy" id="37919"/>
    <lineage>
        <taxon>Bacteria</taxon>
        <taxon>Bacillati</taxon>
        <taxon>Actinomycetota</taxon>
        <taxon>Actinomycetes</taxon>
        <taxon>Mycobacteriales</taxon>
        <taxon>Nocardiaceae</taxon>
        <taxon>Rhodococcus</taxon>
    </lineage>
</organism>
<dbReference type="SUPFAM" id="SSF51735">
    <property type="entry name" value="NAD(P)-binding Rossmann-fold domains"/>
    <property type="match status" value="1"/>
</dbReference>
<protein>
    <submittedName>
        <fullName evidence="5">3-hydroxyacyl-CoA dehydrogenase</fullName>
    </submittedName>
</protein>
<dbReference type="Proteomes" id="UP000239290">
    <property type="component" value="Unassembled WGS sequence"/>
</dbReference>
<dbReference type="InterPro" id="IPR057326">
    <property type="entry name" value="KR_dom"/>
</dbReference>
<dbReference type="PROSITE" id="PS00061">
    <property type="entry name" value="ADH_SHORT"/>
    <property type="match status" value="1"/>
</dbReference>
<dbReference type="SMART" id="SM00822">
    <property type="entry name" value="PKS_KR"/>
    <property type="match status" value="1"/>
</dbReference>
<dbReference type="AlphaFoldDB" id="A0A2S8J6F6"/>
<sequence>MDINGKSTLVTGGASGLGLATARRLIDLGASVVIADLPSSQGKEVAASLGERARFVPADVTDIGEVENAVAEASLGSPLRVLVHTAGRGGSVRLVNKDGSRGDGDLFATIVRTNLLGTFNVSSVAAASMAGNELIAGERGVMVWTASIAAFEGQIGQAGYAASKAGVAGLTICAARDLATKNIRVCTIAPGLMDTPMLAGLRDDVRQSLTSGVPHPARLGEPDEYAKLACSIIDNGYLNGETLRLDGANRMAPR</sequence>
<evidence type="ECO:0000313" key="6">
    <source>
        <dbReference type="Proteomes" id="UP000239290"/>
    </source>
</evidence>
<keyword evidence="2" id="KW-0560">Oxidoreductase</keyword>
<dbReference type="Pfam" id="PF00106">
    <property type="entry name" value="adh_short"/>
    <property type="match status" value="1"/>
</dbReference>
<evidence type="ECO:0000256" key="1">
    <source>
        <dbReference type="ARBA" id="ARBA00006484"/>
    </source>
</evidence>
<accession>A0A2S8J6F6</accession>
<evidence type="ECO:0000256" key="2">
    <source>
        <dbReference type="ARBA" id="ARBA00023002"/>
    </source>
</evidence>
<dbReference type="EMBL" id="PUIO01000030">
    <property type="protein sequence ID" value="PQP22563.1"/>
    <property type="molecule type" value="Genomic_DNA"/>
</dbReference>
<dbReference type="PRINTS" id="PR00080">
    <property type="entry name" value="SDRFAMILY"/>
</dbReference>
<dbReference type="PANTHER" id="PTHR43658">
    <property type="entry name" value="SHORT-CHAIN DEHYDROGENASE/REDUCTASE"/>
    <property type="match status" value="1"/>
</dbReference>
<comment type="similarity">
    <text evidence="1 3">Belongs to the short-chain dehydrogenases/reductases (SDR) family.</text>
</comment>
<dbReference type="InterPro" id="IPR002347">
    <property type="entry name" value="SDR_fam"/>
</dbReference>
<dbReference type="PANTHER" id="PTHR43658:SF8">
    <property type="entry name" value="17-BETA-HYDROXYSTEROID DEHYDROGENASE 14-RELATED"/>
    <property type="match status" value="1"/>
</dbReference>
<feature type="domain" description="Ketoreductase" evidence="4">
    <location>
        <begin position="6"/>
        <end position="191"/>
    </location>
</feature>
<name>A0A2S8J6F6_RHOOP</name>
<evidence type="ECO:0000259" key="4">
    <source>
        <dbReference type="SMART" id="SM00822"/>
    </source>
</evidence>
<dbReference type="RefSeq" id="WP_105417937.1">
    <property type="nucleotide sequence ID" value="NZ_PUIO01000030.1"/>
</dbReference>
<dbReference type="InterPro" id="IPR020904">
    <property type="entry name" value="Sc_DH/Rdtase_CS"/>
</dbReference>
<gene>
    <name evidence="5" type="ORF">C5613_23165</name>
</gene>
<dbReference type="GO" id="GO:0016491">
    <property type="term" value="F:oxidoreductase activity"/>
    <property type="evidence" value="ECO:0007669"/>
    <property type="project" value="UniProtKB-KW"/>
</dbReference>
<evidence type="ECO:0000256" key="3">
    <source>
        <dbReference type="RuleBase" id="RU000363"/>
    </source>
</evidence>